<name>A0A0J7Z058_STRVR</name>
<evidence type="ECO:0000256" key="1">
    <source>
        <dbReference type="ARBA" id="ARBA00004431"/>
    </source>
</evidence>
<keyword evidence="4" id="KW-0749">Sporulation</keyword>
<evidence type="ECO:0000256" key="4">
    <source>
        <dbReference type="ARBA" id="ARBA00022969"/>
    </source>
</evidence>
<dbReference type="Pfam" id="PF04686">
    <property type="entry name" value="SsgA"/>
    <property type="match status" value="1"/>
</dbReference>
<evidence type="ECO:0000256" key="5">
    <source>
        <dbReference type="ARBA" id="ARBA00023210"/>
    </source>
</evidence>
<dbReference type="Proteomes" id="UP000037432">
    <property type="component" value="Unassembled WGS sequence"/>
</dbReference>
<sequence>MYVTLEQPTGACLITAADKDIAIPATLRYTSADPLAVHLDFPPHVTLDGEVTTWTFARVLLSDGLHAPAGLGTVRVRPCGSSHTYVEFHSPAGTAVLRFATADLYRFLARTFTVIAPGEETVGAELDHGLVALFGGRV</sequence>
<dbReference type="PATRIC" id="fig|1938.3.peg.7472"/>
<accession>A0A0J7Z058</accession>
<dbReference type="RefSeq" id="WP_048585594.1">
    <property type="nucleotide sequence ID" value="NZ_LFNT01000063.1"/>
</dbReference>
<proteinExistence type="inferred from homology"/>
<keyword evidence="6" id="KW-0131">Cell cycle</keyword>
<keyword evidence="3" id="KW-0132">Cell division</keyword>
<keyword evidence="5" id="KW-0717">Septation</keyword>
<dbReference type="GO" id="GO:0000917">
    <property type="term" value="P:division septum assembly"/>
    <property type="evidence" value="ECO:0007669"/>
    <property type="project" value="UniProtKB-KW"/>
</dbReference>
<reference evidence="7 8" key="1">
    <citation type="submission" date="2015-06" db="EMBL/GenBank/DDBJ databases">
        <authorList>
            <person name="Ju K.-S."/>
            <person name="Doroghazi J.R."/>
            <person name="Metcalf W.W."/>
        </authorList>
    </citation>
    <scope>NUCLEOTIDE SEQUENCE [LARGE SCALE GENOMIC DNA]</scope>
    <source>
        <strain evidence="7 8">NRRL 3414</strain>
    </source>
</reference>
<dbReference type="EMBL" id="LFNT01000063">
    <property type="protein sequence ID" value="KMS69199.1"/>
    <property type="molecule type" value="Genomic_DNA"/>
</dbReference>
<dbReference type="InterPro" id="IPR038658">
    <property type="entry name" value="SsgB_sf"/>
</dbReference>
<comment type="caution">
    <text evidence="7">The sequence shown here is derived from an EMBL/GenBank/DDBJ whole genome shotgun (WGS) entry which is preliminary data.</text>
</comment>
<gene>
    <name evidence="7" type="ORF">ACM01_35830</name>
</gene>
<dbReference type="InterPro" id="IPR006776">
    <property type="entry name" value="SsgB"/>
</dbReference>
<evidence type="ECO:0000256" key="2">
    <source>
        <dbReference type="ARBA" id="ARBA00009323"/>
    </source>
</evidence>
<evidence type="ECO:0000256" key="6">
    <source>
        <dbReference type="ARBA" id="ARBA00023306"/>
    </source>
</evidence>
<dbReference type="OrthoDB" id="3853096at2"/>
<dbReference type="GO" id="GO:0030435">
    <property type="term" value="P:sporulation resulting in formation of a cellular spore"/>
    <property type="evidence" value="ECO:0007669"/>
    <property type="project" value="UniProtKB-KW"/>
</dbReference>
<evidence type="ECO:0000313" key="7">
    <source>
        <dbReference type="EMBL" id="KMS69199.1"/>
    </source>
</evidence>
<dbReference type="GO" id="GO:0030428">
    <property type="term" value="C:cell septum"/>
    <property type="evidence" value="ECO:0007669"/>
    <property type="project" value="UniProtKB-SubCell"/>
</dbReference>
<comment type="similarity">
    <text evidence="2">Belongs to the SsgA family.</text>
</comment>
<comment type="subcellular location">
    <subcellularLocation>
        <location evidence="1">Cell septum</location>
    </subcellularLocation>
</comment>
<organism evidence="7 8">
    <name type="scientific">Streptomyces viridochromogenes</name>
    <dbReference type="NCBI Taxonomy" id="1938"/>
    <lineage>
        <taxon>Bacteria</taxon>
        <taxon>Bacillati</taxon>
        <taxon>Actinomycetota</taxon>
        <taxon>Actinomycetes</taxon>
        <taxon>Kitasatosporales</taxon>
        <taxon>Streptomycetaceae</taxon>
        <taxon>Streptomyces</taxon>
    </lineage>
</organism>
<protein>
    <submittedName>
        <fullName evidence="7">SsgD protein</fullName>
    </submittedName>
</protein>
<evidence type="ECO:0000313" key="8">
    <source>
        <dbReference type="Proteomes" id="UP000037432"/>
    </source>
</evidence>
<evidence type="ECO:0000256" key="3">
    <source>
        <dbReference type="ARBA" id="ARBA00022618"/>
    </source>
</evidence>
<dbReference type="Gene3D" id="2.30.31.20">
    <property type="entry name" value="Sporulation-specific cell division protein SsgB"/>
    <property type="match status" value="1"/>
</dbReference>
<dbReference type="AlphaFoldDB" id="A0A0J7Z058"/>